<accession>A0A0F9GQ29</accession>
<dbReference type="EMBL" id="LAZR01017325">
    <property type="protein sequence ID" value="KKM00889.1"/>
    <property type="molecule type" value="Genomic_DNA"/>
</dbReference>
<sequence>MDTVRTGHVRVPQGLRLKGVISEDAPDIVQVICREDCWIEDALNRPSEIEYEEDYKYYMTPAEAETLIQTGKFHAWNVGRWRIPGKSRDSKLA</sequence>
<dbReference type="AlphaFoldDB" id="A0A0F9GQ29"/>
<dbReference type="EMBL" id="LAZR01034832">
    <property type="protein sequence ID" value="KKL41280.1"/>
    <property type="molecule type" value="Genomic_DNA"/>
</dbReference>
<evidence type="ECO:0000313" key="1">
    <source>
        <dbReference type="EMBL" id="KKL41280.1"/>
    </source>
</evidence>
<evidence type="ECO:0000313" key="2">
    <source>
        <dbReference type="EMBL" id="KKM00889.1"/>
    </source>
</evidence>
<proteinExistence type="predicted"/>
<reference evidence="2" key="1">
    <citation type="journal article" date="2015" name="Nature">
        <title>Complex archaea that bridge the gap between prokaryotes and eukaryotes.</title>
        <authorList>
            <person name="Spang A."/>
            <person name="Saw J.H."/>
            <person name="Jorgensen S.L."/>
            <person name="Zaremba-Niedzwiedzka K."/>
            <person name="Martijn J."/>
            <person name="Lind A.E."/>
            <person name="van Eijk R."/>
            <person name="Schleper C."/>
            <person name="Guy L."/>
            <person name="Ettema T.J."/>
        </authorList>
    </citation>
    <scope>NUCLEOTIDE SEQUENCE</scope>
</reference>
<comment type="caution">
    <text evidence="2">The sequence shown here is derived from an EMBL/GenBank/DDBJ whole genome shotgun (WGS) entry which is preliminary data.</text>
</comment>
<protein>
    <submittedName>
        <fullName evidence="2">Uncharacterized protein</fullName>
    </submittedName>
</protein>
<name>A0A0F9GQ29_9ZZZZ</name>
<organism evidence="2">
    <name type="scientific">marine sediment metagenome</name>
    <dbReference type="NCBI Taxonomy" id="412755"/>
    <lineage>
        <taxon>unclassified sequences</taxon>
        <taxon>metagenomes</taxon>
        <taxon>ecological metagenomes</taxon>
    </lineage>
</organism>
<gene>
    <name evidence="2" type="ORF">LCGC14_1799880</name>
    <name evidence="1" type="ORF">LCGC14_2367680</name>
</gene>